<reference evidence="1 2" key="1">
    <citation type="submission" date="2018-11" db="EMBL/GenBank/DDBJ databases">
        <authorList>
            <consortium name="Pathogen Informatics"/>
        </authorList>
    </citation>
    <scope>NUCLEOTIDE SEQUENCE [LARGE SCALE GENOMIC DNA]</scope>
</reference>
<gene>
    <name evidence="1" type="ORF">HPBE_LOCUS8096</name>
</gene>
<protein>
    <submittedName>
        <fullName evidence="3">Transposase</fullName>
    </submittedName>
</protein>
<accession>A0A183FLG0</accession>
<sequence length="73" mass="8686">MNLLRGWDEVDENPMLLGLNDSVNHTEDLIKRLWSGKGDYDKIRRKLLASKEEREAQYLEELKELQKKKLTDK</sequence>
<name>A0A183FLG0_HELPZ</name>
<dbReference type="OrthoDB" id="20681at2759"/>
<reference evidence="3" key="2">
    <citation type="submission" date="2019-09" db="UniProtKB">
        <authorList>
            <consortium name="WormBaseParasite"/>
        </authorList>
    </citation>
    <scope>IDENTIFICATION</scope>
</reference>
<dbReference type="WBParaSite" id="HPBE_0000809501-mRNA-1">
    <property type="protein sequence ID" value="HPBE_0000809501-mRNA-1"/>
    <property type="gene ID" value="HPBE_0000809501"/>
</dbReference>
<dbReference type="AlphaFoldDB" id="A0A183FLG0"/>
<keyword evidence="2" id="KW-1185">Reference proteome</keyword>
<dbReference type="Proteomes" id="UP000050761">
    <property type="component" value="Unassembled WGS sequence"/>
</dbReference>
<organism evidence="2 3">
    <name type="scientific">Heligmosomoides polygyrus</name>
    <name type="common">Parasitic roundworm</name>
    <dbReference type="NCBI Taxonomy" id="6339"/>
    <lineage>
        <taxon>Eukaryota</taxon>
        <taxon>Metazoa</taxon>
        <taxon>Ecdysozoa</taxon>
        <taxon>Nematoda</taxon>
        <taxon>Chromadorea</taxon>
        <taxon>Rhabditida</taxon>
        <taxon>Rhabditina</taxon>
        <taxon>Rhabditomorpha</taxon>
        <taxon>Strongyloidea</taxon>
        <taxon>Heligmosomidae</taxon>
        <taxon>Heligmosomoides</taxon>
    </lineage>
</organism>
<proteinExistence type="predicted"/>
<evidence type="ECO:0000313" key="1">
    <source>
        <dbReference type="EMBL" id="VDO74898.1"/>
    </source>
</evidence>
<dbReference type="EMBL" id="UZAH01026057">
    <property type="protein sequence ID" value="VDO74898.1"/>
    <property type="molecule type" value="Genomic_DNA"/>
</dbReference>
<evidence type="ECO:0000313" key="2">
    <source>
        <dbReference type="Proteomes" id="UP000050761"/>
    </source>
</evidence>
<accession>A0A3P8BEJ9</accession>
<evidence type="ECO:0000313" key="3">
    <source>
        <dbReference type="WBParaSite" id="HPBE_0000809501-mRNA-1"/>
    </source>
</evidence>